<gene>
    <name evidence="5" type="ORF">C1H76_9440</name>
</gene>
<name>A0A4U7AQ35_9PEZI</name>
<proteinExistence type="inferred from homology"/>
<evidence type="ECO:0000313" key="6">
    <source>
        <dbReference type="Proteomes" id="UP000308133"/>
    </source>
</evidence>
<dbReference type="Pfam" id="PF00135">
    <property type="entry name" value="COesterase"/>
    <property type="match status" value="1"/>
</dbReference>
<dbReference type="AlphaFoldDB" id="A0A4U7AQ35"/>
<evidence type="ECO:0000259" key="4">
    <source>
        <dbReference type="Pfam" id="PF00135"/>
    </source>
</evidence>
<dbReference type="SUPFAM" id="SSF53474">
    <property type="entry name" value="alpha/beta-Hydrolases"/>
    <property type="match status" value="1"/>
</dbReference>
<dbReference type="PROSITE" id="PS00122">
    <property type="entry name" value="CARBOXYLESTERASE_B_1"/>
    <property type="match status" value="1"/>
</dbReference>
<dbReference type="GO" id="GO:0016787">
    <property type="term" value="F:hydrolase activity"/>
    <property type="evidence" value="ECO:0007669"/>
    <property type="project" value="UniProtKB-KW"/>
</dbReference>
<organism evidence="5 6">
    <name type="scientific">Elsinoe australis</name>
    <dbReference type="NCBI Taxonomy" id="40998"/>
    <lineage>
        <taxon>Eukaryota</taxon>
        <taxon>Fungi</taxon>
        <taxon>Dikarya</taxon>
        <taxon>Ascomycota</taxon>
        <taxon>Pezizomycotina</taxon>
        <taxon>Dothideomycetes</taxon>
        <taxon>Dothideomycetidae</taxon>
        <taxon>Myriangiales</taxon>
        <taxon>Elsinoaceae</taxon>
        <taxon>Elsinoe</taxon>
    </lineage>
</organism>
<feature type="chain" id="PRO_5020826995" description="Carboxylic ester hydrolase" evidence="3">
    <location>
        <begin position="19"/>
        <end position="536"/>
    </location>
</feature>
<dbReference type="Gene3D" id="3.40.50.1820">
    <property type="entry name" value="alpha/beta hydrolase"/>
    <property type="match status" value="1"/>
</dbReference>
<evidence type="ECO:0000256" key="2">
    <source>
        <dbReference type="ARBA" id="ARBA00022801"/>
    </source>
</evidence>
<comment type="similarity">
    <text evidence="1 3">Belongs to the type-B carboxylesterase/lipase family.</text>
</comment>
<evidence type="ECO:0000256" key="3">
    <source>
        <dbReference type="RuleBase" id="RU361235"/>
    </source>
</evidence>
<comment type="caution">
    <text evidence="5">The sequence shown here is derived from an EMBL/GenBank/DDBJ whole genome shotgun (WGS) entry which is preliminary data.</text>
</comment>
<dbReference type="InterPro" id="IPR002018">
    <property type="entry name" value="CarbesteraseB"/>
</dbReference>
<evidence type="ECO:0000313" key="5">
    <source>
        <dbReference type="EMBL" id="TKX18650.1"/>
    </source>
</evidence>
<dbReference type="InterPro" id="IPR029058">
    <property type="entry name" value="AB_hydrolase_fold"/>
</dbReference>
<protein>
    <recommendedName>
        <fullName evidence="3">Carboxylic ester hydrolase</fullName>
        <ecNumber evidence="3">3.1.1.-</ecNumber>
    </recommendedName>
</protein>
<feature type="domain" description="Carboxylesterase type B" evidence="4">
    <location>
        <begin position="20"/>
        <end position="497"/>
    </location>
</feature>
<dbReference type="PANTHER" id="PTHR11559">
    <property type="entry name" value="CARBOXYLESTERASE"/>
    <property type="match status" value="1"/>
</dbReference>
<dbReference type="EMBL" id="PTQR01000128">
    <property type="protein sequence ID" value="TKX18650.1"/>
    <property type="molecule type" value="Genomic_DNA"/>
</dbReference>
<dbReference type="EC" id="3.1.1.-" evidence="3"/>
<dbReference type="InterPro" id="IPR019826">
    <property type="entry name" value="Carboxylesterase_B_AS"/>
</dbReference>
<sequence>MRCFTLLASLALSTSVLAVDPVVDVEYTRYRGNALQNGITSWVGMRYAAPPLGSLRFAAPQDPELVDSVQDATKQGPICLGTGQNLPANQSAEDCLYIAVYAPSNATADSKLPVFLYFQGGGFNTNSDPNLNGSGIIQAGDMQMVFVTLNYRVGPWGFLSGEEITSRASNNNGLKDQRKALQWVNKYISRFGGNPDHVVIGGGSAGGASVTLQLAAYNGTDSGLFHGTAASAQSFGRILTTSEAQYQYDNLVIRAGCVNSNDTLTCLRSLNSTFLQSININTAAGGAVGPPLYMYSPVLDNDFLTSYTLSGAFSEGRFPLLPAIYGDAANEGTIFAPRNTSNLTDSDTFLKNQYPTITLPQLATLNTLYPKAEQFPASGPYWRQLSNAYGELRYICPGIFISQRYADRGAPHNWNYKWDVIDPAANASGVGVAHTVEVNAIFGPDNVSGSPPASYEAGQINAEIGRTIQRYWANFIRYLDPNGASVPGGVQWETWQSGEGTRRLLFRTEGAGMEDVPEDQKGRCEKLLKFRGVLRQ</sequence>
<dbReference type="InterPro" id="IPR050309">
    <property type="entry name" value="Type-B_Carboxylest/Lipase"/>
</dbReference>
<feature type="signal peptide" evidence="3">
    <location>
        <begin position="1"/>
        <end position="18"/>
    </location>
</feature>
<evidence type="ECO:0000256" key="1">
    <source>
        <dbReference type="ARBA" id="ARBA00005964"/>
    </source>
</evidence>
<keyword evidence="2 3" id="KW-0378">Hydrolase</keyword>
<keyword evidence="3" id="KW-0732">Signal</keyword>
<dbReference type="Proteomes" id="UP000308133">
    <property type="component" value="Unassembled WGS sequence"/>
</dbReference>
<accession>A0A4U7AQ35</accession>
<reference evidence="5 6" key="1">
    <citation type="submission" date="2018-02" db="EMBL/GenBank/DDBJ databases">
        <title>Draft genome sequences of Elsinoe sp., causing black scab on jojoba.</title>
        <authorList>
            <person name="Stodart B."/>
            <person name="Jeffress S."/>
            <person name="Ash G."/>
            <person name="Arun Chinnappa K."/>
        </authorList>
    </citation>
    <scope>NUCLEOTIDE SEQUENCE [LARGE SCALE GENOMIC DNA]</scope>
    <source>
        <strain evidence="5 6">Hillstone_2</strain>
    </source>
</reference>